<dbReference type="Proteomes" id="UP001295740">
    <property type="component" value="Unassembled WGS sequence"/>
</dbReference>
<accession>A0AAI8YGI6</accession>
<keyword evidence="1" id="KW-0732">Signal</keyword>
<dbReference type="AlphaFoldDB" id="A0AAI8YGI6"/>
<feature type="chain" id="PRO_5042613018" evidence="1">
    <location>
        <begin position="19"/>
        <end position="54"/>
    </location>
</feature>
<keyword evidence="3" id="KW-1185">Reference proteome</keyword>
<organism evidence="2 3">
    <name type="scientific">Anthostomella pinea</name>
    <dbReference type="NCBI Taxonomy" id="933095"/>
    <lineage>
        <taxon>Eukaryota</taxon>
        <taxon>Fungi</taxon>
        <taxon>Dikarya</taxon>
        <taxon>Ascomycota</taxon>
        <taxon>Pezizomycotina</taxon>
        <taxon>Sordariomycetes</taxon>
        <taxon>Xylariomycetidae</taxon>
        <taxon>Xylariales</taxon>
        <taxon>Xylariaceae</taxon>
        <taxon>Anthostomella</taxon>
    </lineage>
</organism>
<feature type="signal peptide" evidence="1">
    <location>
        <begin position="1"/>
        <end position="18"/>
    </location>
</feature>
<proteinExistence type="predicted"/>
<comment type="caution">
    <text evidence="2">The sequence shown here is derived from an EMBL/GenBank/DDBJ whole genome shotgun (WGS) entry which is preliminary data.</text>
</comment>
<gene>
    <name evidence="2" type="ORF">KHLLAP_LOCUS4488</name>
</gene>
<reference evidence="2" key="1">
    <citation type="submission" date="2023-10" db="EMBL/GenBank/DDBJ databases">
        <authorList>
            <person name="Hackl T."/>
        </authorList>
    </citation>
    <scope>NUCLEOTIDE SEQUENCE</scope>
</reference>
<sequence length="54" mass="5779">MRVPAALLLVISIAVIKATTTAPRDEVDDSLTTEEYAILWGLGPRKYATTASTS</sequence>
<evidence type="ECO:0000313" key="3">
    <source>
        <dbReference type="Proteomes" id="UP001295740"/>
    </source>
</evidence>
<dbReference type="EMBL" id="CAUWAG010000006">
    <property type="protein sequence ID" value="CAJ2504020.1"/>
    <property type="molecule type" value="Genomic_DNA"/>
</dbReference>
<evidence type="ECO:0000256" key="1">
    <source>
        <dbReference type="SAM" id="SignalP"/>
    </source>
</evidence>
<protein>
    <submittedName>
        <fullName evidence="2">Uu.00g114140.m01.CDS01</fullName>
    </submittedName>
</protein>
<evidence type="ECO:0000313" key="2">
    <source>
        <dbReference type="EMBL" id="CAJ2504020.1"/>
    </source>
</evidence>
<name>A0AAI8YGI6_9PEZI</name>